<protein>
    <recommendedName>
        <fullName evidence="3">RNase H type-1 domain-containing protein</fullName>
    </recommendedName>
</protein>
<evidence type="ECO:0000313" key="1">
    <source>
        <dbReference type="EMBL" id="VFQ91221.1"/>
    </source>
</evidence>
<evidence type="ECO:0008006" key="3">
    <source>
        <dbReference type="Google" id="ProtNLM"/>
    </source>
</evidence>
<proteinExistence type="predicted"/>
<keyword evidence="2" id="KW-1185">Reference proteome</keyword>
<sequence length="238" mass="26801">MNHFWRSNKGSDLSGIHWLLWQRMSMPKQFGGQGFRRIRDFNVAMIGKQGWRLMVNPNSLVGRVFKLLDPRGLLLSLTAASVGHRKNRWSMFSFSVLLLRLLGDSYTERSPQACWELKVVTPEVATDWAREVCMARTSRDIHGGTMVTSEGLGLQHLNRPDLLRCFVDAAMFQRDGSASVAAALLDGAGTFIRGFNKLVTCPLVSRYVETLAIKEALSWLKEKNIHDVAIFSNCVQVC</sequence>
<evidence type="ECO:0000313" key="2">
    <source>
        <dbReference type="Proteomes" id="UP000595140"/>
    </source>
</evidence>
<dbReference type="OrthoDB" id="1407557at2759"/>
<gene>
    <name evidence="1" type="ORF">CCAM_LOCUS32997</name>
</gene>
<dbReference type="EMBL" id="OOIL02004269">
    <property type="protein sequence ID" value="VFQ91221.1"/>
    <property type="molecule type" value="Genomic_DNA"/>
</dbReference>
<name>A0A484MQK3_9ASTE</name>
<reference evidence="1 2" key="1">
    <citation type="submission" date="2018-04" db="EMBL/GenBank/DDBJ databases">
        <authorList>
            <person name="Vogel A."/>
        </authorList>
    </citation>
    <scope>NUCLEOTIDE SEQUENCE [LARGE SCALE GENOMIC DNA]</scope>
</reference>
<organism evidence="1 2">
    <name type="scientific">Cuscuta campestris</name>
    <dbReference type="NCBI Taxonomy" id="132261"/>
    <lineage>
        <taxon>Eukaryota</taxon>
        <taxon>Viridiplantae</taxon>
        <taxon>Streptophyta</taxon>
        <taxon>Embryophyta</taxon>
        <taxon>Tracheophyta</taxon>
        <taxon>Spermatophyta</taxon>
        <taxon>Magnoliopsida</taxon>
        <taxon>eudicotyledons</taxon>
        <taxon>Gunneridae</taxon>
        <taxon>Pentapetalae</taxon>
        <taxon>asterids</taxon>
        <taxon>lamiids</taxon>
        <taxon>Solanales</taxon>
        <taxon>Convolvulaceae</taxon>
        <taxon>Cuscuteae</taxon>
        <taxon>Cuscuta</taxon>
        <taxon>Cuscuta subgen. Grammica</taxon>
        <taxon>Cuscuta sect. Cleistogrammica</taxon>
    </lineage>
</organism>
<dbReference type="Proteomes" id="UP000595140">
    <property type="component" value="Unassembled WGS sequence"/>
</dbReference>
<accession>A0A484MQK3</accession>
<dbReference type="AlphaFoldDB" id="A0A484MQK3"/>